<dbReference type="AlphaFoldDB" id="A0AAW4JMF9"/>
<name>A0AAW4JMF9_9ACTN</name>
<keyword evidence="5" id="KW-1185">Reference proteome</keyword>
<dbReference type="CDD" id="cd07996">
    <property type="entry name" value="WGR_MMR_like"/>
    <property type="match status" value="1"/>
</dbReference>
<dbReference type="PROSITE" id="PS51977">
    <property type="entry name" value="WGR"/>
    <property type="match status" value="1"/>
</dbReference>
<dbReference type="InterPro" id="IPR008893">
    <property type="entry name" value="WGR_domain"/>
</dbReference>
<dbReference type="Gene3D" id="2.20.140.10">
    <property type="entry name" value="WGR domain"/>
    <property type="match status" value="1"/>
</dbReference>
<dbReference type="InterPro" id="IPR025406">
    <property type="entry name" value="DUF4132"/>
</dbReference>
<evidence type="ECO:0000313" key="5">
    <source>
        <dbReference type="Proteomes" id="UP000199405"/>
    </source>
</evidence>
<dbReference type="RefSeq" id="WP_091417846.1">
    <property type="nucleotide sequence ID" value="NZ_FMCQ01000002.1"/>
</dbReference>
<dbReference type="GeneID" id="93469345"/>
<dbReference type="Proteomes" id="UP000199405">
    <property type="component" value="Unassembled WGS sequence"/>
</dbReference>
<dbReference type="GO" id="GO:0003677">
    <property type="term" value="F:DNA binding"/>
    <property type="evidence" value="ECO:0007669"/>
    <property type="project" value="UniProtKB-KW"/>
</dbReference>
<protein>
    <submittedName>
        <fullName evidence="3">DUF4132 domain-containing protein</fullName>
    </submittedName>
    <submittedName>
        <fullName evidence="4">WGR domain-containing protein, predicted DNA-binding domain in MolR</fullName>
    </submittedName>
</protein>
<proteinExistence type="predicted"/>
<dbReference type="EMBL" id="JAGFVQ010000054">
    <property type="protein sequence ID" value="MBO4142937.1"/>
    <property type="molecule type" value="Genomic_DNA"/>
</dbReference>
<dbReference type="InterPro" id="IPR049809">
    <property type="entry name" value="YehF/YfeS-like_WGR"/>
</dbReference>
<accession>A0AAW4JMF9</accession>
<feature type="region of interest" description="Disordered" evidence="1">
    <location>
        <begin position="76"/>
        <end position="129"/>
    </location>
</feature>
<comment type="caution">
    <text evidence="3">The sequence shown here is derived from an EMBL/GenBank/DDBJ whole genome shotgun (WGS) entry which is preliminary data.</text>
</comment>
<reference evidence="3" key="2">
    <citation type="submission" date="2021-03" db="EMBL/GenBank/DDBJ databases">
        <title>X isolated from Micromonospora tulbaghiae.</title>
        <authorList>
            <person name="Stennett H.L."/>
        </authorList>
    </citation>
    <scope>NUCLEOTIDE SEQUENCE</scope>
    <source>
        <strain evidence="3">28M1-20</strain>
    </source>
</reference>
<keyword evidence="4" id="KW-0238">DNA-binding</keyword>
<dbReference type="SMART" id="SM00773">
    <property type="entry name" value="WGR"/>
    <property type="match status" value="1"/>
</dbReference>
<evidence type="ECO:0000313" key="4">
    <source>
        <dbReference type="EMBL" id="SCE77331.1"/>
    </source>
</evidence>
<evidence type="ECO:0000259" key="2">
    <source>
        <dbReference type="PROSITE" id="PS51977"/>
    </source>
</evidence>
<dbReference type="Pfam" id="PF05406">
    <property type="entry name" value="WGR"/>
    <property type="match status" value="1"/>
</dbReference>
<dbReference type="EMBL" id="FMCQ01000002">
    <property type="protein sequence ID" value="SCE77331.1"/>
    <property type="molecule type" value="Genomic_DNA"/>
</dbReference>
<dbReference type="Proteomes" id="UP000669887">
    <property type="component" value="Unassembled WGS sequence"/>
</dbReference>
<organism evidence="3 6">
    <name type="scientific">Micromonospora tulbaghiae</name>
    <dbReference type="NCBI Taxonomy" id="479978"/>
    <lineage>
        <taxon>Bacteria</taxon>
        <taxon>Bacillati</taxon>
        <taxon>Actinomycetota</taxon>
        <taxon>Actinomycetes</taxon>
        <taxon>Micromonosporales</taxon>
        <taxon>Micromonosporaceae</taxon>
        <taxon>Micromonospora</taxon>
    </lineage>
</organism>
<feature type="compositionally biased region" description="Low complexity" evidence="1">
    <location>
        <begin position="77"/>
        <end position="119"/>
    </location>
</feature>
<reference evidence="4 5" key="1">
    <citation type="submission" date="2016-06" db="EMBL/GenBank/DDBJ databases">
        <authorList>
            <person name="Varghese N."/>
            <person name="Submissions Spin"/>
        </authorList>
    </citation>
    <scope>NUCLEOTIDE SEQUENCE [LARGE SCALE GENOMIC DNA]</scope>
    <source>
        <strain evidence="4 5">DSM 45142</strain>
    </source>
</reference>
<dbReference type="Pfam" id="PF13569">
    <property type="entry name" value="DUF4132"/>
    <property type="match status" value="1"/>
</dbReference>
<sequence length="1229" mass="131261">MRRFEFVGGSSAKFWEVGQRDATVTVRYGSIGAQGRAQVKELGSPAEAAAHADRLIAEKLRKGYAETTVATSTGHIGAPAAEPAAPAHGPDAAGADPAGTGPAGSELAGAAPVPANASADELPDEDAFEVPAGWRRMLVPRRGGTPGTALPSAAKGRAAGRKVLDAVAVPVAATARATDDPELGPALRGYLNGEPGPLGGAALVAAVAVALGYHGRDQQGVALADLLVADLGPVGAAVAATGQITVAATGSASPLLLNRTEAEKSHNYGHWRLRQSVLRRVRAHLAATGDADYAAARAALVPYRSGSLAARAVTSFLLPTEREWVAQDVADVARDGGPFLAELLLAAVDDVDAIHALAGHLQVYRLMYDQAPIVTATTAVGPPVAPVLAGWFDHEHTGADGRQRLASLLAALPGDEPMTALLDRLDRRYVPPAVTEMLRRFPVRGVRLLSAAAEGRGPAAREAATLLRAHVLANPAAVEAALPALDPAQQERVERIRDDASALPAAAPDRLPPVLVTPPWSVRRPRAAPPVLPGLDRPAGSAMAWLPGERERWAAIVPGWAGHWHGNDLGALATEVAAGRAGSYAAIHFFVRATEELARPLLPGWRPDESWGADRWMLRLAGRYELDALPTALHLARTAPKSVGEVLMPYADGEVADLMADWLDRLKSVRPTARAWLRRHPEYATRALLPAALGTPGPRRRSAERALRLVAAEHREVLRGVAREHGEEALAAATAMLDADPLAQLPARMPSLPAWLDPAVLPQVLLRDRSAALPTDAVRHLCTMLAISSPGEPYPGVEIVRAVCDTDSLAEFAWALFESWQSAGAPSKDGWAFTALGLLGDDSTARRLAPLVRAWPGESQHTRAVTGLEVLAQIGTDVALMHLYGISQKVKFRGLREQAARKVTEVADGLGLTPEQLGDRLVPDLGLDADGSLVLDYGPRRFTVGFDEQLKPYVVDGTGARRKDLPKPGARDDATLAPAAHKRFAGLKKDVRTLAADQIRRFEAAMVTGRRWAAADFRRYFLSHPLLWHVVRRLVWATVDDAGQVGAAFRVAEDRTLADVDDETYALPDDATVTIAHPLHLGAAVPAWAEVFADYEILQPFPQLGREVYRLDAAERGEALLHRHMGVTVPAGRLLSLERRGWRRGTPQDAGIQSWLERDVPGDRAVVIDLDPGIAVGVVDMFPDQKIEAIWVNDVPHGDWFRRGGKLRLGDLDDVTVSEVLRDLAEVTR</sequence>
<evidence type="ECO:0000256" key="1">
    <source>
        <dbReference type="SAM" id="MobiDB-lite"/>
    </source>
</evidence>
<evidence type="ECO:0000313" key="3">
    <source>
        <dbReference type="EMBL" id="MBO4142937.1"/>
    </source>
</evidence>
<evidence type="ECO:0000313" key="6">
    <source>
        <dbReference type="Proteomes" id="UP000669887"/>
    </source>
</evidence>
<gene>
    <name evidence="4" type="ORF">GA0070562_2563</name>
    <name evidence="3" type="ORF">J5U46_22580</name>
</gene>
<feature type="domain" description="WGR" evidence="2">
    <location>
        <begin position="1"/>
        <end position="79"/>
    </location>
</feature>